<name>D6TBR7_KTERA</name>
<dbReference type="InParanoid" id="D6TBR7"/>
<accession>D6TBR7</accession>
<keyword evidence="2" id="KW-1185">Reference proteome</keyword>
<reference evidence="1 2" key="1">
    <citation type="journal article" date="2011" name="Stand. Genomic Sci.">
        <title>Non-contiguous finished genome sequence and contextual data of the filamentous soil bacterium Ktedonobacter racemifer type strain (SOSP1-21).</title>
        <authorList>
            <person name="Chang Y.J."/>
            <person name="Land M."/>
            <person name="Hauser L."/>
            <person name="Chertkov O."/>
            <person name="Del Rio T.G."/>
            <person name="Nolan M."/>
            <person name="Copeland A."/>
            <person name="Tice H."/>
            <person name="Cheng J.F."/>
            <person name="Lucas S."/>
            <person name="Han C."/>
            <person name="Goodwin L."/>
            <person name="Pitluck S."/>
            <person name="Ivanova N."/>
            <person name="Ovchinikova G."/>
            <person name="Pati A."/>
            <person name="Chen A."/>
            <person name="Palaniappan K."/>
            <person name="Mavromatis K."/>
            <person name="Liolios K."/>
            <person name="Brettin T."/>
            <person name="Fiebig A."/>
            <person name="Rohde M."/>
            <person name="Abt B."/>
            <person name="Goker M."/>
            <person name="Detter J.C."/>
            <person name="Woyke T."/>
            <person name="Bristow J."/>
            <person name="Eisen J.A."/>
            <person name="Markowitz V."/>
            <person name="Hugenholtz P."/>
            <person name="Kyrpides N.C."/>
            <person name="Klenk H.P."/>
            <person name="Lapidus A."/>
        </authorList>
    </citation>
    <scope>NUCLEOTIDE SEQUENCE [LARGE SCALE GENOMIC DNA]</scope>
    <source>
        <strain evidence="2">DSM 44963</strain>
    </source>
</reference>
<proteinExistence type="predicted"/>
<comment type="caution">
    <text evidence="1">The sequence shown here is derived from an EMBL/GenBank/DDBJ whole genome shotgun (WGS) entry which is preliminary data.</text>
</comment>
<dbReference type="Proteomes" id="UP000004508">
    <property type="component" value="Unassembled WGS sequence"/>
</dbReference>
<organism evidence="1 2">
    <name type="scientific">Ktedonobacter racemifer DSM 44963</name>
    <dbReference type="NCBI Taxonomy" id="485913"/>
    <lineage>
        <taxon>Bacteria</taxon>
        <taxon>Bacillati</taxon>
        <taxon>Chloroflexota</taxon>
        <taxon>Ktedonobacteria</taxon>
        <taxon>Ktedonobacterales</taxon>
        <taxon>Ktedonobacteraceae</taxon>
        <taxon>Ktedonobacter</taxon>
    </lineage>
</organism>
<evidence type="ECO:0000313" key="2">
    <source>
        <dbReference type="Proteomes" id="UP000004508"/>
    </source>
</evidence>
<evidence type="ECO:0000313" key="1">
    <source>
        <dbReference type="EMBL" id="EFH89849.1"/>
    </source>
</evidence>
<protein>
    <submittedName>
        <fullName evidence="1">Uncharacterized protein</fullName>
    </submittedName>
</protein>
<dbReference type="EMBL" id="ADVG01000001">
    <property type="protein sequence ID" value="EFH89849.1"/>
    <property type="molecule type" value="Genomic_DNA"/>
</dbReference>
<gene>
    <name evidence="1" type="ORF">Krac_11431</name>
</gene>
<dbReference type="AlphaFoldDB" id="D6TBR7"/>
<sequence>MCQGFLVRGELETPPRTIVCLFLEACFVESCRIEAWQTYALLTENSPLFLTTAEQEEALTLVDFVNVSRLLLQTEPTGDEPPVAPGLDPQ</sequence>